<evidence type="ECO:0000256" key="2">
    <source>
        <dbReference type="SAM" id="SignalP"/>
    </source>
</evidence>
<dbReference type="STRING" id="639004.SAMN04488239_11555"/>
<gene>
    <name evidence="3" type="ORF">SAMN04488239_11555</name>
</gene>
<keyword evidence="2" id="KW-0732">Signal</keyword>
<sequence length="122" mass="13181">MIRYAASLLLVCLALPLAAQEEERPTAETARRSAAEAIGKHLADPTNPGQARISPMAREGETIKFCATSDARNSSGTYIGRDYWEVTLSADGKTVLETRNVTGLLSPCYGAAYKPFKEMLGE</sequence>
<proteinExistence type="predicted"/>
<dbReference type="Proteomes" id="UP000199628">
    <property type="component" value="Unassembled WGS sequence"/>
</dbReference>
<evidence type="ECO:0000256" key="1">
    <source>
        <dbReference type="SAM" id="MobiDB-lite"/>
    </source>
</evidence>
<feature type="region of interest" description="Disordered" evidence="1">
    <location>
        <begin position="23"/>
        <end position="53"/>
    </location>
</feature>
<accession>A0A1G7ATZ5</accession>
<evidence type="ECO:0000313" key="3">
    <source>
        <dbReference type="EMBL" id="SDE18251.1"/>
    </source>
</evidence>
<dbReference type="OrthoDB" id="7709427at2"/>
<reference evidence="4" key="1">
    <citation type="submission" date="2016-10" db="EMBL/GenBank/DDBJ databases">
        <authorList>
            <person name="Varghese N."/>
            <person name="Submissions S."/>
        </authorList>
    </citation>
    <scope>NUCLEOTIDE SEQUENCE [LARGE SCALE GENOMIC DNA]</scope>
    <source>
        <strain evidence="4">CGMCC 1.9108</strain>
    </source>
</reference>
<protein>
    <submittedName>
        <fullName evidence="3">Uncharacterized protein</fullName>
    </submittedName>
</protein>
<dbReference type="EMBL" id="FMZV01000015">
    <property type="protein sequence ID" value="SDE18251.1"/>
    <property type="molecule type" value="Genomic_DNA"/>
</dbReference>
<feature type="compositionally biased region" description="Basic and acidic residues" evidence="1">
    <location>
        <begin position="23"/>
        <end position="43"/>
    </location>
</feature>
<dbReference type="AlphaFoldDB" id="A0A1G7ATZ5"/>
<evidence type="ECO:0000313" key="4">
    <source>
        <dbReference type="Proteomes" id="UP000199628"/>
    </source>
</evidence>
<name>A0A1G7ATZ5_9RHOB</name>
<keyword evidence="4" id="KW-1185">Reference proteome</keyword>
<dbReference type="RefSeq" id="WP_093035119.1">
    <property type="nucleotide sequence ID" value="NZ_FMZV01000015.1"/>
</dbReference>
<feature type="signal peptide" evidence="2">
    <location>
        <begin position="1"/>
        <end position="19"/>
    </location>
</feature>
<feature type="chain" id="PRO_5011528859" evidence="2">
    <location>
        <begin position="20"/>
        <end position="122"/>
    </location>
</feature>
<organism evidence="3 4">
    <name type="scientific">Ruegeria marina</name>
    <dbReference type="NCBI Taxonomy" id="639004"/>
    <lineage>
        <taxon>Bacteria</taxon>
        <taxon>Pseudomonadati</taxon>
        <taxon>Pseudomonadota</taxon>
        <taxon>Alphaproteobacteria</taxon>
        <taxon>Rhodobacterales</taxon>
        <taxon>Roseobacteraceae</taxon>
        <taxon>Ruegeria</taxon>
    </lineage>
</organism>